<evidence type="ECO:0000313" key="2">
    <source>
        <dbReference type="EMBL" id="KAK4568104.1"/>
    </source>
</evidence>
<dbReference type="Gene3D" id="3.60.10.10">
    <property type="entry name" value="Endonuclease/exonuclease/phosphatase"/>
    <property type="match status" value="1"/>
</dbReference>
<dbReference type="Pfam" id="PF00078">
    <property type="entry name" value="RVT_1"/>
    <property type="match status" value="1"/>
</dbReference>
<dbReference type="InterPro" id="IPR036691">
    <property type="entry name" value="Endo/exonu/phosph_ase_sf"/>
</dbReference>
<comment type="caution">
    <text evidence="2">The sequence shown here is derived from an EMBL/GenBank/DDBJ whole genome shotgun (WGS) entry which is preliminary data.</text>
</comment>
<dbReference type="Pfam" id="PF03372">
    <property type="entry name" value="Exo_endo_phos"/>
    <property type="match status" value="1"/>
</dbReference>
<evidence type="ECO:0000313" key="3">
    <source>
        <dbReference type="Proteomes" id="UP001324115"/>
    </source>
</evidence>
<reference evidence="2 3" key="1">
    <citation type="journal article" date="2023" name="G3 (Bethesda)">
        <title>A haplotype-resolved chromosome-scale genome for Quercus rubra L. provides insights into the genetics of adaptive traits for red oak species.</title>
        <authorList>
            <person name="Kapoor B."/>
            <person name="Jenkins J."/>
            <person name="Schmutz J."/>
            <person name="Zhebentyayeva T."/>
            <person name="Kuelheim C."/>
            <person name="Coggeshall M."/>
            <person name="Heim C."/>
            <person name="Lasky J.R."/>
            <person name="Leites L."/>
            <person name="Islam-Faridi N."/>
            <person name="Romero-Severson J."/>
            <person name="DeLeo V.L."/>
            <person name="Lucas S.M."/>
            <person name="Lazic D."/>
            <person name="Gailing O."/>
            <person name="Carlson J."/>
            <person name="Staton M."/>
        </authorList>
    </citation>
    <scope>NUCLEOTIDE SEQUENCE [LARGE SCALE GENOMIC DNA]</scope>
    <source>
        <strain evidence="2">Pseudo-F2</strain>
    </source>
</reference>
<dbReference type="AlphaFoldDB" id="A0AAN7IEK5"/>
<keyword evidence="3" id="KW-1185">Reference proteome</keyword>
<gene>
    <name evidence="2" type="ORF">RGQ29_003750</name>
</gene>
<sequence>MISWNVRGSNDPRKRLVMKNLMREWKCDVVCLQETKIANMNRQLVCSLWGCPYVDWAILEADRTAGGIFIMWDKRVLDKVEVLVGVYGPNENNVRGHMWDELVGIQQYWRIPWCCFGDFNIVHFPSERRGETRLTLAMEISEFIKDLNLIDLPLEGGSYTWSSGTDQPAMSRIDRALVSPDWEDHFPDVIQRILPCPISDHSPILLEAGGMAKGKSPFRFENMWLKTEGFVDKVQSWWNRHSFVGTPSFVLAKKLKALKKDIVHWNRREFGNVKRQKKQLMEELKTLDAKEGELGLSDGEKCHRVNLRSQVKHLLSLEEISWRQKSRMLCIKEVDNNTKFFHKMANSHRRFNHLRALEVDGVVFEEESEVSNQVVQFYKNLYKESKGWRPFVEGLEFDRIGVLERVWLERKFEREEILQVVSDMEGDKASGPDGFTMAFYQHCWRVVEKDVLAFEKSLNATFIILIPKKNDASDIQDFQPISLVGSVYKILAKVLANHLRVNSFVGGRQILDSVLIENESVDSRGKSRAYNHVNWEALLDLLNRMGFGVKWLQFSVLINGGLRQGDPLSPMLFFIVMEEAGLIRGFKVESRRGGGESVSHLLFADNTILFCDADMEQILHIRLLLLSFQAVTGLKVNVHKSEMVPIGEVDDVQALAVILGCRVRTLPMSYLGMSLGASHNSPSIWNPILEKIERKLAEWKKLYLSKGGRLMLLKSTLSSLPTYFLSLFTIPTYVAYKIEKLHRDFRWGVSKYHLVGWDKVCVPIANGGLGMRKIITFNKTLLGKWLWWFGKEEDRLWRKVVVSKYREDWGGWTSKLGRGAQGCGLWRGIHMGWEDFGKNCQFVVGLGNRVRFWQDGWYGDQPFQLAFPRLYGIALDKEAFVEASLSRQGAEDRRIWDVRLIRDLNEWEMDEGLHFLRMLGANTPPLDVGDRMRWKLKPNGAFDTRSYYNKLRDPPSIVFPWKGI</sequence>
<dbReference type="InterPro" id="IPR043502">
    <property type="entry name" value="DNA/RNA_pol_sf"/>
</dbReference>
<dbReference type="SUPFAM" id="SSF56219">
    <property type="entry name" value="DNase I-like"/>
    <property type="match status" value="1"/>
</dbReference>
<dbReference type="PROSITE" id="PS50878">
    <property type="entry name" value="RT_POL"/>
    <property type="match status" value="1"/>
</dbReference>
<dbReference type="InterPro" id="IPR005135">
    <property type="entry name" value="Endo/exonuclease/phosphatase"/>
</dbReference>
<dbReference type="Proteomes" id="UP001324115">
    <property type="component" value="Unassembled WGS sequence"/>
</dbReference>
<dbReference type="GO" id="GO:0003824">
    <property type="term" value="F:catalytic activity"/>
    <property type="evidence" value="ECO:0007669"/>
    <property type="project" value="InterPro"/>
</dbReference>
<dbReference type="SUPFAM" id="SSF56672">
    <property type="entry name" value="DNA/RNA polymerases"/>
    <property type="match status" value="1"/>
</dbReference>
<organism evidence="2 3">
    <name type="scientific">Quercus rubra</name>
    <name type="common">Northern red oak</name>
    <name type="synonym">Quercus borealis</name>
    <dbReference type="NCBI Taxonomy" id="3512"/>
    <lineage>
        <taxon>Eukaryota</taxon>
        <taxon>Viridiplantae</taxon>
        <taxon>Streptophyta</taxon>
        <taxon>Embryophyta</taxon>
        <taxon>Tracheophyta</taxon>
        <taxon>Spermatophyta</taxon>
        <taxon>Magnoliopsida</taxon>
        <taxon>eudicotyledons</taxon>
        <taxon>Gunneridae</taxon>
        <taxon>Pentapetalae</taxon>
        <taxon>rosids</taxon>
        <taxon>fabids</taxon>
        <taxon>Fagales</taxon>
        <taxon>Fagaceae</taxon>
        <taxon>Quercus</taxon>
    </lineage>
</organism>
<accession>A0AAN7IEK5</accession>
<dbReference type="PANTHER" id="PTHR33116:SF78">
    <property type="entry name" value="OS12G0587133 PROTEIN"/>
    <property type="match status" value="1"/>
</dbReference>
<dbReference type="PANTHER" id="PTHR33116">
    <property type="entry name" value="REVERSE TRANSCRIPTASE ZINC-BINDING DOMAIN-CONTAINING PROTEIN-RELATED-RELATED"/>
    <property type="match status" value="1"/>
</dbReference>
<dbReference type="EMBL" id="JAXUIC010000010">
    <property type="protein sequence ID" value="KAK4568104.1"/>
    <property type="molecule type" value="Genomic_DNA"/>
</dbReference>
<proteinExistence type="predicted"/>
<evidence type="ECO:0000259" key="1">
    <source>
        <dbReference type="PROSITE" id="PS50878"/>
    </source>
</evidence>
<name>A0AAN7IEK5_QUERU</name>
<dbReference type="InterPro" id="IPR000477">
    <property type="entry name" value="RT_dom"/>
</dbReference>
<dbReference type="CDD" id="cd01650">
    <property type="entry name" value="RT_nLTR_like"/>
    <property type="match status" value="1"/>
</dbReference>
<protein>
    <recommendedName>
        <fullName evidence="1">Reverse transcriptase domain-containing protein</fullName>
    </recommendedName>
</protein>
<feature type="domain" description="Reverse transcriptase" evidence="1">
    <location>
        <begin position="447"/>
        <end position="675"/>
    </location>
</feature>